<evidence type="ECO:0000256" key="7">
    <source>
        <dbReference type="ARBA" id="ARBA00023033"/>
    </source>
</evidence>
<evidence type="ECO:0000256" key="5">
    <source>
        <dbReference type="ARBA" id="ARBA00023002"/>
    </source>
</evidence>
<keyword evidence="9" id="KW-1133">Transmembrane helix</keyword>
<dbReference type="InterPro" id="IPR001128">
    <property type="entry name" value="Cyt_P450"/>
</dbReference>
<keyword evidence="5" id="KW-0560">Oxidoreductase</keyword>
<evidence type="ECO:0000256" key="9">
    <source>
        <dbReference type="SAM" id="Phobius"/>
    </source>
</evidence>
<dbReference type="PRINTS" id="PR00385">
    <property type="entry name" value="P450"/>
</dbReference>
<dbReference type="Pfam" id="PF00067">
    <property type="entry name" value="p450"/>
    <property type="match status" value="1"/>
</dbReference>
<keyword evidence="9" id="KW-0472">Membrane</keyword>
<dbReference type="InterPro" id="IPR002401">
    <property type="entry name" value="Cyt_P450_E_grp-I"/>
</dbReference>
<proteinExistence type="inferred from homology"/>
<keyword evidence="3 8" id="KW-0349">Heme</keyword>
<dbReference type="GO" id="GO:0020037">
    <property type="term" value="F:heme binding"/>
    <property type="evidence" value="ECO:0007669"/>
    <property type="project" value="InterPro"/>
</dbReference>
<evidence type="ECO:0000313" key="10">
    <source>
        <dbReference type="EMBL" id="KAK3903539.1"/>
    </source>
</evidence>
<protein>
    <submittedName>
        <fullName evidence="10">Cytochrome P450 monooxygenase sdnE</fullName>
    </submittedName>
</protein>
<evidence type="ECO:0000256" key="3">
    <source>
        <dbReference type="ARBA" id="ARBA00022617"/>
    </source>
</evidence>
<comment type="similarity">
    <text evidence="2">Belongs to the cytochrome P450 family.</text>
</comment>
<keyword evidence="6 8" id="KW-0408">Iron</keyword>
<dbReference type="PRINTS" id="PR00463">
    <property type="entry name" value="EP450I"/>
</dbReference>
<accession>A0AAN6MNL5</accession>
<evidence type="ECO:0000313" key="11">
    <source>
        <dbReference type="Proteomes" id="UP001303889"/>
    </source>
</evidence>
<dbReference type="GO" id="GO:0005506">
    <property type="term" value="F:iron ion binding"/>
    <property type="evidence" value="ECO:0007669"/>
    <property type="project" value="InterPro"/>
</dbReference>
<dbReference type="GO" id="GO:0004497">
    <property type="term" value="F:monooxygenase activity"/>
    <property type="evidence" value="ECO:0007669"/>
    <property type="project" value="UniProtKB-KW"/>
</dbReference>
<evidence type="ECO:0000256" key="2">
    <source>
        <dbReference type="ARBA" id="ARBA00010617"/>
    </source>
</evidence>
<dbReference type="AlphaFoldDB" id="A0AAN6MNL5"/>
<keyword evidence="11" id="KW-1185">Reference proteome</keyword>
<dbReference type="GO" id="GO:0016705">
    <property type="term" value="F:oxidoreductase activity, acting on paired donors, with incorporation or reduction of molecular oxygen"/>
    <property type="evidence" value="ECO:0007669"/>
    <property type="project" value="InterPro"/>
</dbReference>
<sequence length="517" mass="59347">MEFSLAAFPLLILAAWLEGISWAQLGVLLVLATIVYNTLLAIYRVLLSPLANIPGPKVAAVTYLYEIYYDVWQGGQYFKRIAEMHEKYGPIVRINPDEVHFNDPEFIDVLFPGPARKTDKHSSLGRRTGTQDSIVATVDHDMHRKRRNTINGFFSIASIRRLEPIMQESMRKLLARMATAGETGEVLRMHFVFKACTSDIITKYAFGDSFHFLDEDDFATPYMEASDFFHLFNHAMCHFPIVGTLLAKAPVWAIKTFIPGLSDMWDKREMWLEQVERIKASPNPDRFKDTIFEGILSSKLPEEEKTNARLAHEAQLIVFAGQLLVHPDMYQRLREELIVAIPDPSQIPCYAQLETLPYLHAVMQEVIRLHPGVVSRLTRVSPTRPIEYIDQRHGKTYVLPPGTPTNMTCQIAHMNPKVFQDPYTFNPQRWIDNRRLDRAFIGFARGTRNCIGMNFARQEMYIILATILLRYDVYHGQEGPTLELYNTTRERDIDIVRDMIIPFPAKGSAGLQLRVRS</sequence>
<dbReference type="EMBL" id="MU855442">
    <property type="protein sequence ID" value="KAK3903539.1"/>
    <property type="molecule type" value="Genomic_DNA"/>
</dbReference>
<reference evidence="10" key="2">
    <citation type="submission" date="2023-05" db="EMBL/GenBank/DDBJ databases">
        <authorList>
            <consortium name="Lawrence Berkeley National Laboratory"/>
            <person name="Steindorff A."/>
            <person name="Hensen N."/>
            <person name="Bonometti L."/>
            <person name="Westerberg I."/>
            <person name="Brannstrom I.O."/>
            <person name="Guillou S."/>
            <person name="Cros-Aarteil S."/>
            <person name="Calhoun S."/>
            <person name="Haridas S."/>
            <person name="Kuo A."/>
            <person name="Mondo S."/>
            <person name="Pangilinan J."/>
            <person name="Riley R."/>
            <person name="Labutti K."/>
            <person name="Andreopoulos B."/>
            <person name="Lipzen A."/>
            <person name="Chen C."/>
            <person name="Yanf M."/>
            <person name="Daum C."/>
            <person name="Ng V."/>
            <person name="Clum A."/>
            <person name="Ohm R."/>
            <person name="Martin F."/>
            <person name="Silar P."/>
            <person name="Natvig D."/>
            <person name="Lalanne C."/>
            <person name="Gautier V."/>
            <person name="Ament-Velasquez S.L."/>
            <person name="Kruys A."/>
            <person name="Hutchinson M.I."/>
            <person name="Powell A.J."/>
            <person name="Barry K."/>
            <person name="Miller A.N."/>
            <person name="Grigoriev I.V."/>
            <person name="Debuchy R."/>
            <person name="Gladieux P."/>
            <person name="Thoren M.H."/>
            <person name="Johannesson H."/>
        </authorList>
    </citation>
    <scope>NUCLEOTIDE SEQUENCE</scope>
    <source>
        <strain evidence="10">CBS 103.79</strain>
    </source>
</reference>
<comment type="caution">
    <text evidence="10">The sequence shown here is derived from an EMBL/GenBank/DDBJ whole genome shotgun (WGS) entry which is preliminary data.</text>
</comment>
<name>A0AAN6MNL5_9PEZI</name>
<dbReference type="Gene3D" id="1.10.630.10">
    <property type="entry name" value="Cytochrome P450"/>
    <property type="match status" value="1"/>
</dbReference>
<organism evidence="10 11">
    <name type="scientific">Staphylotrichum tortipilum</name>
    <dbReference type="NCBI Taxonomy" id="2831512"/>
    <lineage>
        <taxon>Eukaryota</taxon>
        <taxon>Fungi</taxon>
        <taxon>Dikarya</taxon>
        <taxon>Ascomycota</taxon>
        <taxon>Pezizomycotina</taxon>
        <taxon>Sordariomycetes</taxon>
        <taxon>Sordariomycetidae</taxon>
        <taxon>Sordariales</taxon>
        <taxon>Chaetomiaceae</taxon>
        <taxon>Staphylotrichum</taxon>
    </lineage>
</organism>
<keyword evidence="4 8" id="KW-0479">Metal-binding</keyword>
<dbReference type="Proteomes" id="UP001303889">
    <property type="component" value="Unassembled WGS sequence"/>
</dbReference>
<dbReference type="PANTHER" id="PTHR24305:SF157">
    <property type="entry name" value="N-ACETYLTRYPTOPHAN 6-HYDROXYLASE IVOC-RELATED"/>
    <property type="match status" value="1"/>
</dbReference>
<evidence type="ECO:0000256" key="1">
    <source>
        <dbReference type="ARBA" id="ARBA00001971"/>
    </source>
</evidence>
<keyword evidence="9" id="KW-0812">Transmembrane</keyword>
<evidence type="ECO:0000256" key="8">
    <source>
        <dbReference type="PIRSR" id="PIRSR602401-1"/>
    </source>
</evidence>
<dbReference type="CDD" id="cd11062">
    <property type="entry name" value="CYP58-like"/>
    <property type="match status" value="1"/>
</dbReference>
<feature type="binding site" description="axial binding residue" evidence="8">
    <location>
        <position position="450"/>
    </location>
    <ligand>
        <name>heme</name>
        <dbReference type="ChEBI" id="CHEBI:30413"/>
    </ligand>
    <ligandPart>
        <name>Fe</name>
        <dbReference type="ChEBI" id="CHEBI:18248"/>
    </ligandPart>
</feature>
<feature type="transmembrane region" description="Helical" evidence="9">
    <location>
        <begin position="27"/>
        <end position="47"/>
    </location>
</feature>
<comment type="cofactor">
    <cofactor evidence="1 8">
        <name>heme</name>
        <dbReference type="ChEBI" id="CHEBI:30413"/>
    </cofactor>
</comment>
<dbReference type="InterPro" id="IPR036396">
    <property type="entry name" value="Cyt_P450_sf"/>
</dbReference>
<evidence type="ECO:0000256" key="6">
    <source>
        <dbReference type="ARBA" id="ARBA00023004"/>
    </source>
</evidence>
<reference evidence="10" key="1">
    <citation type="journal article" date="2023" name="Mol. Phylogenet. Evol.">
        <title>Genome-scale phylogeny and comparative genomics of the fungal order Sordariales.</title>
        <authorList>
            <person name="Hensen N."/>
            <person name="Bonometti L."/>
            <person name="Westerberg I."/>
            <person name="Brannstrom I.O."/>
            <person name="Guillou S."/>
            <person name="Cros-Aarteil S."/>
            <person name="Calhoun S."/>
            <person name="Haridas S."/>
            <person name="Kuo A."/>
            <person name="Mondo S."/>
            <person name="Pangilinan J."/>
            <person name="Riley R."/>
            <person name="LaButti K."/>
            <person name="Andreopoulos B."/>
            <person name="Lipzen A."/>
            <person name="Chen C."/>
            <person name="Yan M."/>
            <person name="Daum C."/>
            <person name="Ng V."/>
            <person name="Clum A."/>
            <person name="Steindorff A."/>
            <person name="Ohm R.A."/>
            <person name="Martin F."/>
            <person name="Silar P."/>
            <person name="Natvig D.O."/>
            <person name="Lalanne C."/>
            <person name="Gautier V."/>
            <person name="Ament-Velasquez S.L."/>
            <person name="Kruys A."/>
            <person name="Hutchinson M.I."/>
            <person name="Powell A.J."/>
            <person name="Barry K."/>
            <person name="Miller A.N."/>
            <person name="Grigoriev I.V."/>
            <person name="Debuchy R."/>
            <person name="Gladieux P."/>
            <person name="Hiltunen Thoren M."/>
            <person name="Johannesson H."/>
        </authorList>
    </citation>
    <scope>NUCLEOTIDE SEQUENCE</scope>
    <source>
        <strain evidence="10">CBS 103.79</strain>
    </source>
</reference>
<keyword evidence="7 10" id="KW-0503">Monooxygenase</keyword>
<dbReference type="InterPro" id="IPR050121">
    <property type="entry name" value="Cytochrome_P450_monoxygenase"/>
</dbReference>
<evidence type="ECO:0000256" key="4">
    <source>
        <dbReference type="ARBA" id="ARBA00022723"/>
    </source>
</evidence>
<gene>
    <name evidence="10" type="ORF">C8A05DRAFT_43235</name>
</gene>
<dbReference type="PANTHER" id="PTHR24305">
    <property type="entry name" value="CYTOCHROME P450"/>
    <property type="match status" value="1"/>
</dbReference>
<dbReference type="SUPFAM" id="SSF48264">
    <property type="entry name" value="Cytochrome P450"/>
    <property type="match status" value="1"/>
</dbReference>